<dbReference type="EMBL" id="LUTY01002953">
    <property type="protein sequence ID" value="OAD19081.1"/>
    <property type="molecule type" value="Genomic_DNA"/>
</dbReference>
<reference evidence="1 2" key="1">
    <citation type="submission" date="2016-05" db="EMBL/GenBank/DDBJ databases">
        <title>Single-cell genome of chain-forming Candidatus Thiomargarita nelsonii and comparison to other large sulfur-oxidizing bacteria.</title>
        <authorList>
            <person name="Winkel M."/>
            <person name="Salman V."/>
            <person name="Woyke T."/>
            <person name="Schulz-Vogt H."/>
            <person name="Richter M."/>
            <person name="Flood B."/>
            <person name="Bailey J."/>
            <person name="Amann R."/>
            <person name="Mussmann M."/>
        </authorList>
    </citation>
    <scope>NUCLEOTIDE SEQUENCE [LARGE SCALE GENOMIC DNA]</scope>
    <source>
        <strain evidence="1 2">THI036</strain>
    </source>
</reference>
<name>A0A176RTL8_9GAMM</name>
<dbReference type="AlphaFoldDB" id="A0A176RTL8"/>
<sequence length="181" mass="20713">MKQAYIVTDSKTELEILKKLLPEPIKKNIEFVVVASSSASSVSSSILMAKRLPVVLVIDAHTDDESMISERQDTLQYLLRQTAAYVPFKVLFAVPTIETIFFQDKSLLEQIINHKFTEIEWELAKYHPKKSLTYFLGENPLSKIVNNLTDKTINVLQKHPFIIELVEFLSSVIDKKMITDN</sequence>
<proteinExistence type="predicted"/>
<protein>
    <submittedName>
        <fullName evidence="1">Uncharacterized protein</fullName>
    </submittedName>
</protein>
<keyword evidence="2" id="KW-1185">Reference proteome</keyword>
<evidence type="ECO:0000313" key="1">
    <source>
        <dbReference type="EMBL" id="OAD19081.1"/>
    </source>
</evidence>
<accession>A0A176RTL8</accession>
<comment type="caution">
    <text evidence="1">The sequence shown here is derived from an EMBL/GenBank/DDBJ whole genome shotgun (WGS) entry which is preliminary data.</text>
</comment>
<evidence type="ECO:0000313" key="2">
    <source>
        <dbReference type="Proteomes" id="UP000076962"/>
    </source>
</evidence>
<gene>
    <name evidence="1" type="ORF">THIOM_005299</name>
</gene>
<dbReference type="Proteomes" id="UP000076962">
    <property type="component" value="Unassembled WGS sequence"/>
</dbReference>
<organism evidence="1 2">
    <name type="scientific">Candidatus Thiomargarita nelsonii</name>
    <dbReference type="NCBI Taxonomy" id="1003181"/>
    <lineage>
        <taxon>Bacteria</taxon>
        <taxon>Pseudomonadati</taxon>
        <taxon>Pseudomonadota</taxon>
        <taxon>Gammaproteobacteria</taxon>
        <taxon>Thiotrichales</taxon>
        <taxon>Thiotrichaceae</taxon>
        <taxon>Thiomargarita</taxon>
    </lineage>
</organism>